<dbReference type="STRING" id="489703.SAMN04488038_101502"/>
<sequence>MLADASGALQVELQAGVRQGREHLQGELQGGLKFCCQRCERSFEWPLRIEMDLLLVHSEEEEAAALQDAEPYWVQDDELPLQELIEDEVLLALPMLPRCESCENAVKASAAVQEAAVEQVEERVNPFLQLQEEFKKRH</sequence>
<evidence type="ECO:0000313" key="6">
    <source>
        <dbReference type="EMBL" id="SEP79148.1"/>
    </source>
</evidence>
<comment type="similarity">
    <text evidence="2">Belongs to the DUF177 domain family.</text>
</comment>
<organism evidence="6 7">
    <name type="scientific">Solimonas aquatica</name>
    <dbReference type="NCBI Taxonomy" id="489703"/>
    <lineage>
        <taxon>Bacteria</taxon>
        <taxon>Pseudomonadati</taxon>
        <taxon>Pseudomonadota</taxon>
        <taxon>Gammaproteobacteria</taxon>
        <taxon>Nevskiales</taxon>
        <taxon>Nevskiaceae</taxon>
        <taxon>Solimonas</taxon>
    </lineage>
</organism>
<accession>A0A1H9ATA0</accession>
<dbReference type="InterPro" id="IPR003772">
    <property type="entry name" value="YceD"/>
</dbReference>
<comment type="function">
    <text evidence="1">Plays a role in synthesis, processing and/or stability of 23S rRNA.</text>
</comment>
<reference evidence="6 7" key="1">
    <citation type="submission" date="2016-10" db="EMBL/GenBank/DDBJ databases">
        <authorList>
            <person name="de Groot N.N."/>
        </authorList>
    </citation>
    <scope>NUCLEOTIDE SEQUENCE [LARGE SCALE GENOMIC DNA]</scope>
    <source>
        <strain evidence="6 7">DSM 25927</strain>
    </source>
</reference>
<dbReference type="GO" id="GO:0042254">
    <property type="term" value="P:ribosome biogenesis"/>
    <property type="evidence" value="ECO:0007669"/>
    <property type="project" value="UniProtKB-KW"/>
</dbReference>
<name>A0A1H9ATA0_9GAMM</name>
<dbReference type="AlphaFoldDB" id="A0A1H9ATA0"/>
<evidence type="ECO:0000256" key="4">
    <source>
        <dbReference type="ARBA" id="ARBA00022517"/>
    </source>
</evidence>
<gene>
    <name evidence="6" type="ORF">SAMN04488038_101502</name>
</gene>
<dbReference type="InterPro" id="IPR039255">
    <property type="entry name" value="YceD_bac"/>
</dbReference>
<protein>
    <recommendedName>
        <fullName evidence="3">Large ribosomal RNA subunit accumulation protein YceD</fullName>
    </recommendedName>
    <alternativeName>
        <fullName evidence="5">23S rRNA accumulation protein YceD</fullName>
    </alternativeName>
</protein>
<dbReference type="PANTHER" id="PTHR38099">
    <property type="entry name" value="LARGE RIBOSOMAL RNA SUBUNIT ACCUMULATION PROTEIN YCED"/>
    <property type="match status" value="1"/>
</dbReference>
<dbReference type="PANTHER" id="PTHR38099:SF1">
    <property type="entry name" value="LARGE RIBOSOMAL RNA SUBUNIT ACCUMULATION PROTEIN YCED"/>
    <property type="match status" value="1"/>
</dbReference>
<evidence type="ECO:0000256" key="1">
    <source>
        <dbReference type="ARBA" id="ARBA00002868"/>
    </source>
</evidence>
<dbReference type="Pfam" id="PF02620">
    <property type="entry name" value="YceD"/>
    <property type="match status" value="1"/>
</dbReference>
<evidence type="ECO:0000313" key="7">
    <source>
        <dbReference type="Proteomes" id="UP000199233"/>
    </source>
</evidence>
<evidence type="ECO:0000256" key="2">
    <source>
        <dbReference type="ARBA" id="ARBA00010740"/>
    </source>
</evidence>
<proteinExistence type="inferred from homology"/>
<dbReference type="GO" id="GO:0005829">
    <property type="term" value="C:cytosol"/>
    <property type="evidence" value="ECO:0007669"/>
    <property type="project" value="TreeGrafter"/>
</dbReference>
<keyword evidence="7" id="KW-1185">Reference proteome</keyword>
<dbReference type="EMBL" id="FOFS01000001">
    <property type="protein sequence ID" value="SEP79148.1"/>
    <property type="molecule type" value="Genomic_DNA"/>
</dbReference>
<evidence type="ECO:0000256" key="3">
    <source>
        <dbReference type="ARBA" id="ARBA00015716"/>
    </source>
</evidence>
<keyword evidence="4" id="KW-0690">Ribosome biogenesis</keyword>
<dbReference type="Proteomes" id="UP000199233">
    <property type="component" value="Unassembled WGS sequence"/>
</dbReference>
<evidence type="ECO:0000256" key="5">
    <source>
        <dbReference type="ARBA" id="ARBA00031841"/>
    </source>
</evidence>